<dbReference type="InterPro" id="IPR036291">
    <property type="entry name" value="NAD(P)-bd_dom_sf"/>
</dbReference>
<dbReference type="Proteomes" id="UP000481153">
    <property type="component" value="Unassembled WGS sequence"/>
</dbReference>
<dbReference type="PANTHER" id="PTHR48079">
    <property type="entry name" value="PROTEIN YEEZ"/>
    <property type="match status" value="1"/>
</dbReference>
<feature type="domain" description="NAD-dependent epimerase/dehydratase" evidence="1">
    <location>
        <begin position="33"/>
        <end position="253"/>
    </location>
</feature>
<sequence>MMSTLASHFDQRLGLHGDRTPWIAFSIMPRTAFITGATGFVGTNVVNCLLRDGWEITALVRANSKTEALNQRGVKCVEGVLWDAKSVANAMPHNVDCVFHIAATVAAWKPREAEQWQTNVDGTQAVIDAALQCKAKRFVHCSSGGVYGETQSVIEDTTPRDGDKSAVHYFRSKHAAEERVRDAIAKRNLPAVIIQPSAIIGPHDTTGFARVIMMVNQGKLQGIPPGAAAFCYGPSVAEAIVAAADKGRIGEHYILPGENSTFHNLVLRVSKLLGKTETRGPMPLWLLKMIGRVSDFVSWFTHKEPEMSYEVVLMVSYQSSVKSTKAAKELGYQALTLDELLPPTLDWLRQEHYI</sequence>
<dbReference type="EMBL" id="VJMJ01000041">
    <property type="protein sequence ID" value="KAF0741103.1"/>
    <property type="molecule type" value="Genomic_DNA"/>
</dbReference>
<reference evidence="2 3" key="1">
    <citation type="submission" date="2019-07" db="EMBL/GenBank/DDBJ databases">
        <title>Genomics analysis of Aphanomyces spp. identifies a new class of oomycete effector associated with host adaptation.</title>
        <authorList>
            <person name="Gaulin E."/>
        </authorList>
    </citation>
    <scope>NUCLEOTIDE SEQUENCE [LARGE SCALE GENOMIC DNA]</scope>
    <source>
        <strain evidence="2 3">ATCC 201684</strain>
    </source>
</reference>
<dbReference type="SUPFAM" id="SSF51735">
    <property type="entry name" value="NAD(P)-binding Rossmann-fold domains"/>
    <property type="match status" value="1"/>
</dbReference>
<dbReference type="VEuPathDB" id="FungiDB:AeMF1_001851"/>
<dbReference type="Gene3D" id="3.40.50.720">
    <property type="entry name" value="NAD(P)-binding Rossmann-like Domain"/>
    <property type="match status" value="1"/>
</dbReference>
<dbReference type="GO" id="GO:0004029">
    <property type="term" value="F:aldehyde dehydrogenase (NAD+) activity"/>
    <property type="evidence" value="ECO:0007669"/>
    <property type="project" value="TreeGrafter"/>
</dbReference>
<protein>
    <recommendedName>
        <fullName evidence="1">NAD-dependent epimerase/dehydratase domain-containing protein</fullName>
    </recommendedName>
</protein>
<accession>A0A6G0XL73</accession>
<comment type="caution">
    <text evidence="2">The sequence shown here is derived from an EMBL/GenBank/DDBJ whole genome shotgun (WGS) entry which is preliminary data.</text>
</comment>
<evidence type="ECO:0000313" key="3">
    <source>
        <dbReference type="Proteomes" id="UP000481153"/>
    </source>
</evidence>
<dbReference type="InterPro" id="IPR051783">
    <property type="entry name" value="NAD(P)-dependent_oxidoreduct"/>
</dbReference>
<dbReference type="Pfam" id="PF01370">
    <property type="entry name" value="Epimerase"/>
    <property type="match status" value="1"/>
</dbReference>
<name>A0A6G0XL73_9STRA</name>
<evidence type="ECO:0000313" key="2">
    <source>
        <dbReference type="EMBL" id="KAF0741103.1"/>
    </source>
</evidence>
<dbReference type="InterPro" id="IPR001509">
    <property type="entry name" value="Epimerase_deHydtase"/>
</dbReference>
<gene>
    <name evidence="2" type="ORF">Ae201684_003672</name>
</gene>
<dbReference type="GO" id="GO:0005737">
    <property type="term" value="C:cytoplasm"/>
    <property type="evidence" value="ECO:0007669"/>
    <property type="project" value="TreeGrafter"/>
</dbReference>
<organism evidence="2 3">
    <name type="scientific">Aphanomyces euteiches</name>
    <dbReference type="NCBI Taxonomy" id="100861"/>
    <lineage>
        <taxon>Eukaryota</taxon>
        <taxon>Sar</taxon>
        <taxon>Stramenopiles</taxon>
        <taxon>Oomycota</taxon>
        <taxon>Saprolegniomycetes</taxon>
        <taxon>Saprolegniales</taxon>
        <taxon>Verrucalvaceae</taxon>
        <taxon>Aphanomyces</taxon>
    </lineage>
</organism>
<dbReference type="PANTHER" id="PTHR48079:SF6">
    <property type="entry name" value="NAD(P)-BINDING DOMAIN-CONTAINING PROTEIN-RELATED"/>
    <property type="match status" value="1"/>
</dbReference>
<evidence type="ECO:0000259" key="1">
    <source>
        <dbReference type="Pfam" id="PF01370"/>
    </source>
</evidence>
<keyword evidence="3" id="KW-1185">Reference proteome</keyword>
<proteinExistence type="predicted"/>
<dbReference type="AlphaFoldDB" id="A0A6G0XL73"/>